<dbReference type="Gene3D" id="2.160.10.10">
    <property type="entry name" value="Hexapeptide repeat proteins"/>
    <property type="match status" value="1"/>
</dbReference>
<dbReference type="Proteomes" id="UP000451471">
    <property type="component" value="Unassembled WGS sequence"/>
</dbReference>
<dbReference type="Pfam" id="PF00132">
    <property type="entry name" value="Hexapep"/>
    <property type="match status" value="1"/>
</dbReference>
<protein>
    <submittedName>
        <fullName evidence="1">Gamma carbonic anhydrase family protein</fullName>
    </submittedName>
</protein>
<keyword evidence="2" id="KW-1185">Reference proteome</keyword>
<dbReference type="InterPro" id="IPR001451">
    <property type="entry name" value="Hexapep"/>
</dbReference>
<dbReference type="RefSeq" id="WP_158205498.1">
    <property type="nucleotide sequence ID" value="NZ_WSZK01000027.1"/>
</dbReference>
<proteinExistence type="predicted"/>
<evidence type="ECO:0000313" key="1">
    <source>
        <dbReference type="EMBL" id="MWG35827.1"/>
    </source>
</evidence>
<evidence type="ECO:0000313" key="2">
    <source>
        <dbReference type="Proteomes" id="UP000451471"/>
    </source>
</evidence>
<dbReference type="AlphaFoldDB" id="A0A6B0GR33"/>
<sequence>MPVRTFDGHEPQLHESARIDPAATVIGDVTIEADASVWPGAVLRGDDGHIHVRGGANVQDGAVCHEGADLGPYATVGHNAIVHGATVEERAMVGMGAIVLDGATVGERALVAAGSVVTEDTDVPPETLVAGTPASVVKQVPDSPWAAAGDYYVELARRHDETSDPVEQGED</sequence>
<dbReference type="EMBL" id="WSZK01000027">
    <property type="protein sequence ID" value="MWG35827.1"/>
    <property type="molecule type" value="Genomic_DNA"/>
</dbReference>
<organism evidence="1 2">
    <name type="scientific">Halomarina oriensis</name>
    <dbReference type="NCBI Taxonomy" id="671145"/>
    <lineage>
        <taxon>Archaea</taxon>
        <taxon>Methanobacteriati</taxon>
        <taxon>Methanobacteriota</taxon>
        <taxon>Stenosarchaea group</taxon>
        <taxon>Halobacteria</taxon>
        <taxon>Halobacteriales</taxon>
        <taxon>Natronomonadaceae</taxon>
        <taxon>Halomarina</taxon>
    </lineage>
</organism>
<gene>
    <name evidence="1" type="ORF">GQS65_15265</name>
</gene>
<dbReference type="CDD" id="cd04645">
    <property type="entry name" value="LbH_gamma_CA_like"/>
    <property type="match status" value="1"/>
</dbReference>
<dbReference type="PANTHER" id="PTHR13061">
    <property type="entry name" value="DYNACTIN SUBUNIT P25"/>
    <property type="match status" value="1"/>
</dbReference>
<dbReference type="InterPro" id="IPR050484">
    <property type="entry name" value="Transf_Hexapept/Carb_Anhydrase"/>
</dbReference>
<comment type="caution">
    <text evidence="1">The sequence shown here is derived from an EMBL/GenBank/DDBJ whole genome shotgun (WGS) entry which is preliminary data.</text>
</comment>
<name>A0A6B0GR33_9EURY</name>
<accession>A0A6B0GR33</accession>
<dbReference type="PANTHER" id="PTHR13061:SF29">
    <property type="entry name" value="GAMMA CARBONIC ANHYDRASE-LIKE 1, MITOCHONDRIAL-RELATED"/>
    <property type="match status" value="1"/>
</dbReference>
<dbReference type="SUPFAM" id="SSF51161">
    <property type="entry name" value="Trimeric LpxA-like enzymes"/>
    <property type="match status" value="1"/>
</dbReference>
<dbReference type="InterPro" id="IPR047324">
    <property type="entry name" value="LbH_gamma_CA-like"/>
</dbReference>
<dbReference type="InterPro" id="IPR011004">
    <property type="entry name" value="Trimer_LpxA-like_sf"/>
</dbReference>
<dbReference type="OrthoDB" id="10940at2157"/>
<reference evidence="1 2" key="1">
    <citation type="submission" date="2019-12" db="EMBL/GenBank/DDBJ databases">
        <title>Halocatena pleomorpha gen. nov. sp. nov., an extremely halophilic archaeon of family Halobacteriaceae isolated from saltpan soil.</title>
        <authorList>
            <person name="Pal Y."/>
            <person name="Verma A."/>
            <person name="Krishnamurthi S."/>
            <person name="Kumar P."/>
        </authorList>
    </citation>
    <scope>NUCLEOTIDE SEQUENCE [LARGE SCALE GENOMIC DNA]</scope>
    <source>
        <strain evidence="1 2">JCM 16495</strain>
    </source>
</reference>